<proteinExistence type="predicted"/>
<reference evidence="2 3" key="1">
    <citation type="submission" date="2021-06" db="EMBL/GenBank/DDBJ databases">
        <title>Caerostris darwini draft genome.</title>
        <authorList>
            <person name="Kono N."/>
            <person name="Arakawa K."/>
        </authorList>
    </citation>
    <scope>NUCLEOTIDE SEQUENCE [LARGE SCALE GENOMIC DNA]</scope>
</reference>
<organism evidence="2 3">
    <name type="scientific">Caerostris darwini</name>
    <dbReference type="NCBI Taxonomy" id="1538125"/>
    <lineage>
        <taxon>Eukaryota</taxon>
        <taxon>Metazoa</taxon>
        <taxon>Ecdysozoa</taxon>
        <taxon>Arthropoda</taxon>
        <taxon>Chelicerata</taxon>
        <taxon>Arachnida</taxon>
        <taxon>Araneae</taxon>
        <taxon>Araneomorphae</taxon>
        <taxon>Entelegynae</taxon>
        <taxon>Araneoidea</taxon>
        <taxon>Araneidae</taxon>
        <taxon>Caerostris</taxon>
    </lineage>
</organism>
<evidence type="ECO:0000313" key="2">
    <source>
        <dbReference type="EMBL" id="GIY34975.1"/>
    </source>
</evidence>
<dbReference type="AlphaFoldDB" id="A0AAV4SMH2"/>
<sequence length="103" mass="12068">MHPALLHYLRLWEVLITVSSIGHHYCHARSIHRFLISSLHFIFGSSNDFKNKRAQDRQWMSRYRFPVIACRSDPQGWGIVKLRRCVGQKAIKSVCKHEAVLIL</sequence>
<accession>A0AAV4SMH2</accession>
<protein>
    <recommendedName>
        <fullName evidence="4">Secreted protein</fullName>
    </recommendedName>
</protein>
<name>A0AAV4SMH2_9ARAC</name>
<dbReference type="Proteomes" id="UP001054837">
    <property type="component" value="Unassembled WGS sequence"/>
</dbReference>
<comment type="caution">
    <text evidence="2">The sequence shown here is derived from an EMBL/GenBank/DDBJ whole genome shotgun (WGS) entry which is preliminary data.</text>
</comment>
<feature type="signal peptide" evidence="1">
    <location>
        <begin position="1"/>
        <end position="28"/>
    </location>
</feature>
<evidence type="ECO:0000313" key="3">
    <source>
        <dbReference type="Proteomes" id="UP001054837"/>
    </source>
</evidence>
<keyword evidence="1" id="KW-0732">Signal</keyword>
<gene>
    <name evidence="2" type="ORF">CDAR_216111</name>
</gene>
<keyword evidence="3" id="KW-1185">Reference proteome</keyword>
<evidence type="ECO:0000256" key="1">
    <source>
        <dbReference type="SAM" id="SignalP"/>
    </source>
</evidence>
<evidence type="ECO:0008006" key="4">
    <source>
        <dbReference type="Google" id="ProtNLM"/>
    </source>
</evidence>
<dbReference type="EMBL" id="BPLQ01008122">
    <property type="protein sequence ID" value="GIY34975.1"/>
    <property type="molecule type" value="Genomic_DNA"/>
</dbReference>
<feature type="chain" id="PRO_5043405550" description="Secreted protein" evidence="1">
    <location>
        <begin position="29"/>
        <end position="103"/>
    </location>
</feature>